<dbReference type="AlphaFoldDB" id="A0A9X1MZ62"/>
<dbReference type="SUPFAM" id="SSF143011">
    <property type="entry name" value="RelE-like"/>
    <property type="match status" value="1"/>
</dbReference>
<dbReference type="RefSeq" id="WP_090522284.1">
    <property type="nucleotide sequence ID" value="NZ_DAMCSX010000026.1"/>
</dbReference>
<comment type="caution">
    <text evidence="1">The sequence shown here is derived from an EMBL/GenBank/DDBJ whole genome shotgun (WGS) entry which is preliminary data.</text>
</comment>
<dbReference type="Pfam" id="PF05015">
    <property type="entry name" value="HigB-like_toxin"/>
    <property type="match status" value="1"/>
</dbReference>
<dbReference type="EMBL" id="JAINWF010000001">
    <property type="protein sequence ID" value="MCD1606735.1"/>
    <property type="molecule type" value="Genomic_DNA"/>
</dbReference>
<sequence length="92" mass="10588">MILSFRCDETRSLFESGSSRRWGNILTVATRKLAMLNAATELRDLRSPPGNRLELLQGNRAGQHSIRINDQWRICFVWTDAGPMQVEIVDYH</sequence>
<dbReference type="PANTHER" id="PTHR40266:SF2">
    <property type="entry name" value="TOXIN HIGB-1"/>
    <property type="match status" value="1"/>
</dbReference>
<evidence type="ECO:0000313" key="2">
    <source>
        <dbReference type="Proteomes" id="UP001138989"/>
    </source>
</evidence>
<name>A0A9X1MZ62_9GAMM</name>
<dbReference type="InterPro" id="IPR007711">
    <property type="entry name" value="HigB-1"/>
</dbReference>
<organism evidence="1 2">
    <name type="scientific">Stutzerimonas kunmingensis</name>
    <dbReference type="NCBI Taxonomy" id="1211807"/>
    <lineage>
        <taxon>Bacteria</taxon>
        <taxon>Pseudomonadati</taxon>
        <taxon>Pseudomonadota</taxon>
        <taxon>Gammaproteobacteria</taxon>
        <taxon>Pseudomonadales</taxon>
        <taxon>Pseudomonadaceae</taxon>
        <taxon>Stutzerimonas</taxon>
    </lineage>
</organism>
<evidence type="ECO:0000313" key="1">
    <source>
        <dbReference type="EMBL" id="MCD1606735.1"/>
    </source>
</evidence>
<protein>
    <submittedName>
        <fullName evidence="1">Type II toxin-antitoxin system RelE/ParE family toxin</fullName>
    </submittedName>
</protein>
<keyword evidence="2" id="KW-1185">Reference proteome</keyword>
<dbReference type="GeneID" id="99796953"/>
<dbReference type="InterPro" id="IPR035093">
    <property type="entry name" value="RelE/ParE_toxin_dom_sf"/>
</dbReference>
<accession>A0A9X1MZ62</accession>
<dbReference type="Proteomes" id="UP001138989">
    <property type="component" value="Unassembled WGS sequence"/>
</dbReference>
<dbReference type="PANTHER" id="PTHR40266">
    <property type="entry name" value="TOXIN HIGB-1"/>
    <property type="match status" value="1"/>
</dbReference>
<proteinExistence type="predicted"/>
<gene>
    <name evidence="1" type="ORF">K7H17_02510</name>
</gene>
<dbReference type="Gene3D" id="3.30.2310.20">
    <property type="entry name" value="RelE-like"/>
    <property type="match status" value="1"/>
</dbReference>
<reference evidence="1" key="1">
    <citation type="submission" date="2021-08" db="EMBL/GenBank/DDBJ databases">
        <title>Isolation and characterization of neutrophilic mixotrophic iron-oxidizing bacteria from deep-sea hydrothermal vents.</title>
        <authorList>
            <person name="He Y."/>
        </authorList>
    </citation>
    <scope>NUCLEOTIDE SEQUENCE</scope>
    <source>
        <strain evidence="1">IOP_13</strain>
    </source>
</reference>